<organism evidence="2">
    <name type="scientific">Arundo donax</name>
    <name type="common">Giant reed</name>
    <name type="synonym">Donax arundinaceus</name>
    <dbReference type="NCBI Taxonomy" id="35708"/>
    <lineage>
        <taxon>Eukaryota</taxon>
        <taxon>Viridiplantae</taxon>
        <taxon>Streptophyta</taxon>
        <taxon>Embryophyta</taxon>
        <taxon>Tracheophyta</taxon>
        <taxon>Spermatophyta</taxon>
        <taxon>Magnoliopsida</taxon>
        <taxon>Liliopsida</taxon>
        <taxon>Poales</taxon>
        <taxon>Poaceae</taxon>
        <taxon>PACMAD clade</taxon>
        <taxon>Arundinoideae</taxon>
        <taxon>Arundineae</taxon>
        <taxon>Arundo</taxon>
    </lineage>
</organism>
<sequence>MREMQHEIDSLHINVTRLKEEEKKLSEELWGIIKSSGDIAKEIDEEQIGFVN</sequence>
<evidence type="ECO:0000313" key="2">
    <source>
        <dbReference type="EMBL" id="JAD40430.1"/>
    </source>
</evidence>
<protein>
    <submittedName>
        <fullName evidence="2">Uncharacterized protein</fullName>
    </submittedName>
</protein>
<reference evidence="2" key="1">
    <citation type="submission" date="2014-09" db="EMBL/GenBank/DDBJ databases">
        <authorList>
            <person name="Magalhaes I.L.F."/>
            <person name="Oliveira U."/>
            <person name="Santos F.R."/>
            <person name="Vidigal T.H.D.A."/>
            <person name="Brescovit A.D."/>
            <person name="Santos A.J."/>
        </authorList>
    </citation>
    <scope>NUCLEOTIDE SEQUENCE</scope>
    <source>
        <tissue evidence="2">Shoot tissue taken approximately 20 cm above the soil surface</tissue>
    </source>
</reference>
<feature type="coiled-coil region" evidence="1">
    <location>
        <begin position="1"/>
        <end position="28"/>
    </location>
</feature>
<dbReference type="EMBL" id="GBRH01257465">
    <property type="protein sequence ID" value="JAD40430.1"/>
    <property type="molecule type" value="Transcribed_RNA"/>
</dbReference>
<name>A0A0A8ZUH8_ARUDO</name>
<dbReference type="AlphaFoldDB" id="A0A0A8ZUH8"/>
<reference evidence="2" key="2">
    <citation type="journal article" date="2015" name="Data Brief">
        <title>Shoot transcriptome of the giant reed, Arundo donax.</title>
        <authorList>
            <person name="Barrero R.A."/>
            <person name="Guerrero F.D."/>
            <person name="Moolhuijzen P."/>
            <person name="Goolsby J.A."/>
            <person name="Tidwell J."/>
            <person name="Bellgard S.E."/>
            <person name="Bellgard M.I."/>
        </authorList>
    </citation>
    <scope>NUCLEOTIDE SEQUENCE</scope>
    <source>
        <tissue evidence="2">Shoot tissue taken approximately 20 cm above the soil surface</tissue>
    </source>
</reference>
<evidence type="ECO:0000256" key="1">
    <source>
        <dbReference type="SAM" id="Coils"/>
    </source>
</evidence>
<accession>A0A0A8ZUH8</accession>
<proteinExistence type="predicted"/>
<keyword evidence="1" id="KW-0175">Coiled coil</keyword>